<keyword evidence="2" id="KW-0732">Signal</keyword>
<organism evidence="3 4">
    <name type="scientific">Hypericibacter adhaerens</name>
    <dbReference type="NCBI Taxonomy" id="2602016"/>
    <lineage>
        <taxon>Bacteria</taxon>
        <taxon>Pseudomonadati</taxon>
        <taxon>Pseudomonadota</taxon>
        <taxon>Alphaproteobacteria</taxon>
        <taxon>Rhodospirillales</taxon>
        <taxon>Dongiaceae</taxon>
        <taxon>Hypericibacter</taxon>
    </lineage>
</organism>
<evidence type="ECO:0000256" key="2">
    <source>
        <dbReference type="SAM" id="SignalP"/>
    </source>
</evidence>
<dbReference type="RefSeq" id="WP_151119209.1">
    <property type="nucleotide sequence ID" value="NZ_CP042582.1"/>
</dbReference>
<dbReference type="KEGG" id="hadh:FRZ61_38200"/>
<dbReference type="OrthoDB" id="9985438at2"/>
<accession>A0A5J6N2C5</accession>
<gene>
    <name evidence="3" type="ORF">FRZ61_38200</name>
</gene>
<dbReference type="EMBL" id="CP042582">
    <property type="protein sequence ID" value="QEX23881.1"/>
    <property type="molecule type" value="Genomic_DNA"/>
</dbReference>
<feature type="signal peptide" evidence="2">
    <location>
        <begin position="1"/>
        <end position="25"/>
    </location>
</feature>
<proteinExistence type="predicted"/>
<evidence type="ECO:0000256" key="1">
    <source>
        <dbReference type="SAM" id="MobiDB-lite"/>
    </source>
</evidence>
<sequence length="74" mass="7513">MLRASLLLSTLVLVSGLTATGIAMADSSGAGKSATTHVGVTLPNQVCASGPMPDPQDCYPPNRQGKRGLEHHAG</sequence>
<dbReference type="Proteomes" id="UP000325797">
    <property type="component" value="Chromosome"/>
</dbReference>
<reference evidence="3 4" key="1">
    <citation type="submission" date="2019-08" db="EMBL/GenBank/DDBJ databases">
        <title>Hyperibacter terrae gen. nov., sp. nov. and Hyperibacter viscosus sp. nov., two new members in the family Rhodospirillaceae isolated from the rhizosphere of Hypericum perforatum.</title>
        <authorList>
            <person name="Noviana Z."/>
        </authorList>
    </citation>
    <scope>NUCLEOTIDE SEQUENCE [LARGE SCALE GENOMIC DNA]</scope>
    <source>
        <strain evidence="3 4">R5959</strain>
    </source>
</reference>
<keyword evidence="4" id="KW-1185">Reference proteome</keyword>
<evidence type="ECO:0000313" key="4">
    <source>
        <dbReference type="Proteomes" id="UP000325797"/>
    </source>
</evidence>
<evidence type="ECO:0000313" key="3">
    <source>
        <dbReference type="EMBL" id="QEX23881.1"/>
    </source>
</evidence>
<protein>
    <submittedName>
        <fullName evidence="3">Uncharacterized protein</fullName>
    </submittedName>
</protein>
<name>A0A5J6N2C5_9PROT</name>
<feature type="region of interest" description="Disordered" evidence="1">
    <location>
        <begin position="46"/>
        <end position="74"/>
    </location>
</feature>
<feature type="chain" id="PRO_5023911113" evidence="2">
    <location>
        <begin position="26"/>
        <end position="74"/>
    </location>
</feature>
<dbReference type="AlphaFoldDB" id="A0A5J6N2C5"/>